<name>A0A0B0NZK7_GOSAR</name>
<dbReference type="EMBL" id="KN409791">
    <property type="protein sequence ID" value="KHG18087.1"/>
    <property type="molecule type" value="Genomic_DNA"/>
</dbReference>
<reference evidence="2" key="1">
    <citation type="submission" date="2014-09" db="EMBL/GenBank/DDBJ databases">
        <authorList>
            <person name="Mudge J."/>
            <person name="Ramaraj T."/>
            <person name="Lindquist I.E."/>
            <person name="Bharti A.K."/>
            <person name="Sundararajan A."/>
            <person name="Cameron C.T."/>
            <person name="Woodward J.E."/>
            <person name="May G.D."/>
            <person name="Brubaker C."/>
            <person name="Broadhvest J."/>
            <person name="Wilkins T.A."/>
        </authorList>
    </citation>
    <scope>NUCLEOTIDE SEQUENCE</scope>
    <source>
        <strain evidence="2">cv. AKA8401</strain>
    </source>
</reference>
<dbReference type="AlphaFoldDB" id="A0A0B0NZK7"/>
<dbReference type="Proteomes" id="UP000032142">
    <property type="component" value="Unassembled WGS sequence"/>
</dbReference>
<evidence type="ECO:0000313" key="2">
    <source>
        <dbReference type="Proteomes" id="UP000032142"/>
    </source>
</evidence>
<dbReference type="PANTHER" id="PTHR34211:SF3">
    <property type="entry name" value="CALCINEURIN-LIKE METALLO-PHOSPHOESTERASE SUPERFAMILY PROTEIN"/>
    <property type="match status" value="1"/>
</dbReference>
<keyword evidence="2" id="KW-1185">Reference proteome</keyword>
<organism evidence="1 2">
    <name type="scientific">Gossypium arboreum</name>
    <name type="common">Tree cotton</name>
    <name type="synonym">Gossypium nanking</name>
    <dbReference type="NCBI Taxonomy" id="29729"/>
    <lineage>
        <taxon>Eukaryota</taxon>
        <taxon>Viridiplantae</taxon>
        <taxon>Streptophyta</taxon>
        <taxon>Embryophyta</taxon>
        <taxon>Tracheophyta</taxon>
        <taxon>Spermatophyta</taxon>
        <taxon>Magnoliopsida</taxon>
        <taxon>eudicotyledons</taxon>
        <taxon>Gunneridae</taxon>
        <taxon>Pentapetalae</taxon>
        <taxon>rosids</taxon>
        <taxon>malvids</taxon>
        <taxon>Malvales</taxon>
        <taxon>Malvaceae</taxon>
        <taxon>Malvoideae</taxon>
        <taxon>Gossypium</taxon>
    </lineage>
</organism>
<proteinExistence type="predicted"/>
<gene>
    <name evidence="1" type="ORF">F383_21533</name>
</gene>
<dbReference type="PANTHER" id="PTHR34211">
    <property type="entry name" value="CALCINEURIN-LIKE METALLO-PHOSPHOESTERASE SUPERFAMILY PROTEIN"/>
    <property type="match status" value="1"/>
</dbReference>
<accession>A0A0B0NZK7</accession>
<sequence length="80" mass="9284">MEQWTFGLSPACIKYRMSAFDVPEVMAVTRSNICKNGIQALSRRVIHTIPHQRDGDLEVFTLAVDKVPREWMLDSDWDME</sequence>
<evidence type="ECO:0000313" key="1">
    <source>
        <dbReference type="EMBL" id="KHG18087.1"/>
    </source>
</evidence>
<protein>
    <submittedName>
        <fullName evidence="1">Uncharacterized protein</fullName>
    </submittedName>
</protein>